<keyword evidence="2" id="KW-1185">Reference proteome</keyword>
<evidence type="ECO:0000313" key="1">
    <source>
        <dbReference type="EMBL" id="KAJ1901941.1"/>
    </source>
</evidence>
<dbReference type="EMBL" id="JANBPG010000010">
    <property type="protein sequence ID" value="KAJ1901941.1"/>
    <property type="molecule type" value="Genomic_DNA"/>
</dbReference>
<gene>
    <name evidence="1" type="primary">MYO2_1</name>
    <name evidence="1" type="ORF">LPJ66_000397</name>
</gene>
<protein>
    <submittedName>
        <fullName evidence="1">Myosin type-2 heavy chain 1</fullName>
    </submittedName>
</protein>
<dbReference type="Proteomes" id="UP001150581">
    <property type="component" value="Unassembled WGS sequence"/>
</dbReference>
<reference evidence="1" key="1">
    <citation type="submission" date="2022-07" db="EMBL/GenBank/DDBJ databases">
        <title>Phylogenomic reconstructions and comparative analyses of Kickxellomycotina fungi.</title>
        <authorList>
            <person name="Reynolds N.K."/>
            <person name="Stajich J.E."/>
            <person name="Barry K."/>
            <person name="Grigoriev I.V."/>
            <person name="Crous P."/>
            <person name="Smith M.E."/>
        </authorList>
    </citation>
    <scope>NUCLEOTIDE SEQUENCE</scope>
    <source>
        <strain evidence="1">Benny 63K</strain>
    </source>
</reference>
<accession>A0ACC1IW43</accession>
<organism evidence="1 2">
    <name type="scientific">Kickxella alabastrina</name>
    <dbReference type="NCBI Taxonomy" id="61397"/>
    <lineage>
        <taxon>Eukaryota</taxon>
        <taxon>Fungi</taxon>
        <taxon>Fungi incertae sedis</taxon>
        <taxon>Zoopagomycota</taxon>
        <taxon>Kickxellomycotina</taxon>
        <taxon>Kickxellomycetes</taxon>
        <taxon>Kickxellales</taxon>
        <taxon>Kickxellaceae</taxon>
        <taxon>Kickxella</taxon>
    </lineage>
</organism>
<name>A0ACC1IW43_9FUNG</name>
<proteinExistence type="predicted"/>
<comment type="caution">
    <text evidence="1">The sequence shown here is derived from an EMBL/GenBank/DDBJ whole genome shotgun (WGS) entry which is preliminary data.</text>
</comment>
<evidence type="ECO:0000313" key="2">
    <source>
        <dbReference type="Proteomes" id="UP001150581"/>
    </source>
</evidence>
<sequence>MSGNSIIPELKVYAKGTKAFFVDDELAWVQAVLKEKAVNEAAGTVSMQFERTTSADEVKEYRFEATFDQLAKKAKVLPPLCNPPLLEGIDDLTNLSHLNEPAVLHNLQIRYEMHNIYTYSGIVLVALNPFARVPLYSQDTLEAYAGRMRGELEPHLFAISEDAFQGMVRDKKNQTIIVSGESGAGKTMSAKYIMRYFASAHEDGSAQEGDKLAGAISRVEEQILATNPVLESFGNAKTTRNDNSSRFGKFLEIRFNERHAIEAAYIRTYLLERSRLVYQPATERNYHVFYQLLAAVPTGERAHLGLEGRTWESFAYLALGGSGTIEGVDDAAEFRDTSAALDVIGFSAAQKTQIHELLAALLHVGNIAVAGASERVGASIAEDDGAAATVVRLLGIDGALFRKWLTKRQIVTRSEKIVSNMTRAQALVVRDSVAKFVYAHLFDFIVRTINVSLTGGGVQGAPASFIGVLDIYGFEHFEHNSIEQICINKANEKLQQNFNRHVFKLEQEEYQREQLANWTFVDFQDNQPCIDLIEGRLGVLALLDEESRLQQGSDATFAEKLYKQFAPPGRPDPETPAAFFRRPRFGADKFTIRHYAHDVTYEADGFIEKNKDTVPDEIQNVLKATSGALLAAVLAAPEPGEQQQQQQPAAPAAPKLSVRAARKPTLGAVFKHSLVGLMDTIEATESHYIRCIKPNEAKRAWQWDAPMVLAQLRACGVLETIRISCAGYPSRLPIPEFIHRYGVVMQPAPAPPPAASVDEWRALASAILRAAFSESDRYQVGLTKVFFRAGMLALIEKQRVERLNAAATSLQRLVRGSLQRARFLRQRIAARSMQALARSHLARRHLRRLRDTRAALLLQARVRGHLARHAFARQRRSVVLIQSLVRAHQARGSYQAMRRTRAATLLQTRARGFMARRARQRETFLITRMQGRVRVRMAKQQLQQRREEMRSAQHFKDVTYKLEGKLMTLTRQLDESQARVVQLTEKLRLAQDEVKQMRQAQDATIAKATGSLTQRVGDLEQAKHKADELCRELRVEVEATQRALEDARCEAGVERERGVEARTELQKKLGELEAELEASRAQLADVKAQHQQQMLVLQQQGGPMLGQQSGAATPGQQVPELASSIKRNDAASASRWRAAAAELATGYDLGPRPPATAPAMARQQQALPPIPQQHQPPPHHQPPQHQQLQQRRPHSVDQAASPTLIESSNASKRSTIGGDEGRTLAKMLSSLGSGFTNSAALAQSVIPEDSLEDEVFELRNEEEVREMLEHEDGLVAEVLNELIGDLQVPLPNLDAEYSPPDLLFPAHLIGLCVIKMFQYNLARRIDRLLMSTIARVQKKTAAFESDYTSAFWLSNVFELLSIIKTSMTEHQSSTYEYAESERAMNDGMQYLESLLSDIYFGWIKDLQKRFVKLIIPGVVESEALPGFTASDSGFFNRLMGTGPRESTVKIENVLSFFNHIWRTMEFYYVDQAIMRQIMSELLCNIGVTAFNNIIMRRNFCSWKRGMQIQYNLTRIEEWCKTHTVSDTTRNLDRLLQLVKLLQLQKSTEQDIDIMFEVCDLLNPAQIKKLLSIYAVSDYENPIIGPVMNEVTKRAGPSEKVDKILLDTNDLNDQVLYLTARKVPAIETYIPPEFRMPRIRALVDSQTDMAYDEEEEGEEEEEEDDIVDGADDQYGVPPYNHMSGDMAVVPGGYSN</sequence>